<dbReference type="Proteomes" id="UP000283523">
    <property type="component" value="Unassembled WGS sequence"/>
</dbReference>
<dbReference type="AlphaFoldDB" id="A0A418MFM7"/>
<gene>
    <name evidence="2" type="ORF">DYU11_06570</name>
</gene>
<proteinExistence type="predicted"/>
<feature type="domain" description="DUF3108" evidence="1">
    <location>
        <begin position="21"/>
        <end position="220"/>
    </location>
</feature>
<accession>A0A418MFM7</accession>
<dbReference type="Gene3D" id="2.40.360.20">
    <property type="match status" value="1"/>
</dbReference>
<dbReference type="EMBL" id="QXED01000002">
    <property type="protein sequence ID" value="RIV25600.1"/>
    <property type="molecule type" value="Genomic_DNA"/>
</dbReference>
<dbReference type="OrthoDB" id="665223at2"/>
<organism evidence="2 3">
    <name type="scientific">Fibrisoma montanum</name>
    <dbReference type="NCBI Taxonomy" id="2305895"/>
    <lineage>
        <taxon>Bacteria</taxon>
        <taxon>Pseudomonadati</taxon>
        <taxon>Bacteroidota</taxon>
        <taxon>Cytophagia</taxon>
        <taxon>Cytophagales</taxon>
        <taxon>Spirosomataceae</taxon>
        <taxon>Fibrisoma</taxon>
    </lineage>
</organism>
<name>A0A418MFM7_9BACT</name>
<sequence>MTAAVLTTGRAQTCAGMTLKPGMNFELTTYNAKEKPNGKITYQIKNVSREGNSTIVDITTQFQDEKGKAQPPSDVRYTCTGDEIIADLSSMMASMQNPAFKDSEMRMKMNRIVYPGKYSVGQKLPDGAMEAEFFTNGARMMEMNMTMSNRQVEGQQSITTPAGTFDTYKITSDMGFENRTMGIPIRGTMRVVSYRTGNLLFDVKSETYNKNGKLMGYTLLSQVN</sequence>
<protein>
    <recommendedName>
        <fullName evidence="1">DUF3108 domain-containing protein</fullName>
    </recommendedName>
</protein>
<evidence type="ECO:0000313" key="2">
    <source>
        <dbReference type="EMBL" id="RIV25600.1"/>
    </source>
</evidence>
<comment type="caution">
    <text evidence="2">The sequence shown here is derived from an EMBL/GenBank/DDBJ whole genome shotgun (WGS) entry which is preliminary data.</text>
</comment>
<evidence type="ECO:0000313" key="3">
    <source>
        <dbReference type="Proteomes" id="UP000283523"/>
    </source>
</evidence>
<reference evidence="2 3" key="1">
    <citation type="submission" date="2018-08" db="EMBL/GenBank/DDBJ databases">
        <title>Fibrisoma montanum sp. nov., isolated from Danxia mountain soil.</title>
        <authorList>
            <person name="Huang Y."/>
        </authorList>
    </citation>
    <scope>NUCLEOTIDE SEQUENCE [LARGE SCALE GENOMIC DNA]</scope>
    <source>
        <strain evidence="2 3">HYT19</strain>
    </source>
</reference>
<dbReference type="Pfam" id="PF21347">
    <property type="entry name" value="DUF3108_like"/>
    <property type="match status" value="1"/>
</dbReference>
<evidence type="ECO:0000259" key="1">
    <source>
        <dbReference type="Pfam" id="PF21347"/>
    </source>
</evidence>
<dbReference type="InterPro" id="IPR049279">
    <property type="entry name" value="DUF3108-like"/>
</dbReference>
<keyword evidence="3" id="KW-1185">Reference proteome</keyword>